<keyword evidence="8" id="KW-1185">Reference proteome</keyword>
<evidence type="ECO:0000313" key="7">
    <source>
        <dbReference type="EMBL" id="CAH9110442.1"/>
    </source>
</evidence>
<dbReference type="AlphaFoldDB" id="A0A9P0ZSY6"/>
<feature type="region of interest" description="Disordered" evidence="5">
    <location>
        <begin position="1"/>
        <end position="48"/>
    </location>
</feature>
<protein>
    <recommendedName>
        <fullName evidence="6">FLZ-type domain-containing protein</fullName>
    </recommendedName>
</protein>
<name>A0A9P0ZSY6_CUSEU</name>
<dbReference type="OrthoDB" id="828272at2759"/>
<reference evidence="7" key="1">
    <citation type="submission" date="2022-07" db="EMBL/GenBank/DDBJ databases">
        <authorList>
            <person name="Macas J."/>
            <person name="Novak P."/>
            <person name="Neumann P."/>
        </authorList>
    </citation>
    <scope>NUCLEOTIDE SEQUENCE</scope>
</reference>
<dbReference type="PROSITE" id="PS51795">
    <property type="entry name" value="ZF_FLZ"/>
    <property type="match status" value="1"/>
</dbReference>
<gene>
    <name evidence="7" type="ORF">CEURO_LOCUS18865</name>
</gene>
<accession>A0A9P0ZSY6</accession>
<dbReference type="PANTHER" id="PTHR47208:SF1">
    <property type="entry name" value="OS02G0174800 PROTEIN"/>
    <property type="match status" value="1"/>
</dbReference>
<evidence type="ECO:0000256" key="1">
    <source>
        <dbReference type="ARBA" id="ARBA00009374"/>
    </source>
</evidence>
<dbReference type="Proteomes" id="UP001152484">
    <property type="component" value="Unassembled WGS sequence"/>
</dbReference>
<dbReference type="InterPro" id="IPR007650">
    <property type="entry name" value="Zf-FLZ_dom"/>
</dbReference>
<evidence type="ECO:0000256" key="4">
    <source>
        <dbReference type="PROSITE-ProRule" id="PRU01131"/>
    </source>
</evidence>
<keyword evidence="3" id="KW-0863">Zinc-finger</keyword>
<dbReference type="GO" id="GO:0008270">
    <property type="term" value="F:zinc ion binding"/>
    <property type="evidence" value="ECO:0007669"/>
    <property type="project" value="UniProtKB-KW"/>
</dbReference>
<dbReference type="EMBL" id="CAMAPE010000053">
    <property type="protein sequence ID" value="CAH9110442.1"/>
    <property type="molecule type" value="Genomic_DNA"/>
</dbReference>
<dbReference type="Pfam" id="PF04570">
    <property type="entry name" value="zf-FLZ"/>
    <property type="match status" value="1"/>
</dbReference>
<evidence type="ECO:0000259" key="6">
    <source>
        <dbReference type="PROSITE" id="PS51795"/>
    </source>
</evidence>
<evidence type="ECO:0000256" key="5">
    <source>
        <dbReference type="SAM" id="MobiDB-lite"/>
    </source>
</evidence>
<dbReference type="InterPro" id="IPR044604">
    <property type="entry name" value="FLZ12/13/14"/>
</dbReference>
<dbReference type="PANTHER" id="PTHR47208">
    <property type="entry name" value="OS02G0174800 PROTEIN"/>
    <property type="match status" value="1"/>
</dbReference>
<proteinExistence type="inferred from homology"/>
<evidence type="ECO:0000256" key="2">
    <source>
        <dbReference type="ARBA" id="ARBA00022723"/>
    </source>
</evidence>
<feature type="zinc finger region" description="FLZ-type" evidence="4">
    <location>
        <begin position="151"/>
        <end position="194"/>
    </location>
</feature>
<comment type="caution">
    <text evidence="7">The sequence shown here is derived from an EMBL/GenBank/DDBJ whole genome shotgun (WGS) entry which is preliminary data.</text>
</comment>
<organism evidence="7 8">
    <name type="scientific">Cuscuta europaea</name>
    <name type="common">European dodder</name>
    <dbReference type="NCBI Taxonomy" id="41803"/>
    <lineage>
        <taxon>Eukaryota</taxon>
        <taxon>Viridiplantae</taxon>
        <taxon>Streptophyta</taxon>
        <taxon>Embryophyta</taxon>
        <taxon>Tracheophyta</taxon>
        <taxon>Spermatophyta</taxon>
        <taxon>Magnoliopsida</taxon>
        <taxon>eudicotyledons</taxon>
        <taxon>Gunneridae</taxon>
        <taxon>Pentapetalae</taxon>
        <taxon>asterids</taxon>
        <taxon>lamiids</taxon>
        <taxon>Solanales</taxon>
        <taxon>Convolvulaceae</taxon>
        <taxon>Cuscuteae</taxon>
        <taxon>Cuscuta</taxon>
        <taxon>Cuscuta subgen. Cuscuta</taxon>
    </lineage>
</organism>
<keyword evidence="3" id="KW-0862">Zinc</keyword>
<sequence length="222" mass="24226">MAEPIKESKNQSSRRLSINLPLFSLSDQRDSQKPTTPRSPKHFEEPNGVVGLGMVPLLKSSGSSRAVILAISPRSSSASQSIPINGFSDNDYKMEENGMCEEYTCVISQVGANQIKKVEYFNGEFLANTCTTTDPHMDSVMGGTAPFGAPHFLSSCFLCKKQLQGLDIFMYRGETAFCSVECRCKQMSMDEHKENRGTGTVKPIEFSVSPCSGPTQFLAAVA</sequence>
<evidence type="ECO:0000313" key="8">
    <source>
        <dbReference type="Proteomes" id="UP001152484"/>
    </source>
</evidence>
<feature type="domain" description="FLZ-type" evidence="6">
    <location>
        <begin position="151"/>
        <end position="194"/>
    </location>
</feature>
<evidence type="ECO:0000256" key="3">
    <source>
        <dbReference type="ARBA" id="ARBA00022771"/>
    </source>
</evidence>
<comment type="similarity">
    <text evidence="1">Belongs to the FLZ family.</text>
</comment>
<keyword evidence="2" id="KW-0479">Metal-binding</keyword>